<dbReference type="AlphaFoldDB" id="A0AAV0AR53"/>
<name>A0AAV0AR53_PHAPC</name>
<evidence type="ECO:0000256" key="1">
    <source>
        <dbReference type="SAM" id="MobiDB-lite"/>
    </source>
</evidence>
<dbReference type="EMBL" id="CALTRL010001086">
    <property type="protein sequence ID" value="CAH7670902.1"/>
    <property type="molecule type" value="Genomic_DNA"/>
</dbReference>
<reference evidence="2" key="1">
    <citation type="submission" date="2022-06" db="EMBL/GenBank/DDBJ databases">
        <authorList>
            <consortium name="SYNGENTA / RWTH Aachen University"/>
        </authorList>
    </citation>
    <scope>NUCLEOTIDE SEQUENCE</scope>
</reference>
<organism evidence="2 3">
    <name type="scientific">Phakopsora pachyrhizi</name>
    <name type="common">Asian soybean rust disease fungus</name>
    <dbReference type="NCBI Taxonomy" id="170000"/>
    <lineage>
        <taxon>Eukaryota</taxon>
        <taxon>Fungi</taxon>
        <taxon>Dikarya</taxon>
        <taxon>Basidiomycota</taxon>
        <taxon>Pucciniomycotina</taxon>
        <taxon>Pucciniomycetes</taxon>
        <taxon>Pucciniales</taxon>
        <taxon>Phakopsoraceae</taxon>
        <taxon>Phakopsora</taxon>
    </lineage>
</organism>
<protein>
    <submittedName>
        <fullName evidence="2">Uncharacterized protein</fullName>
    </submittedName>
</protein>
<sequence>MEYPINNKYSKESSVYINTENPKEYTQITYEMCQKWARMILEEQHGQPLDFPYDTFADSVPPWIWYPAMTFGMENSSNQQQPRIQLQELTTQEGDYSFDFFLEFSCLNHLKPFEQNHLHNNRLDVTDGGASDWVERGTIKEYQEQSLAEVCQAHQWFNGFYQARWDFTEAFNTSGEEGSQGKSLDSVSRDHS</sequence>
<gene>
    <name evidence="2" type="ORF">PPACK8108_LOCUS5649</name>
</gene>
<evidence type="ECO:0000313" key="3">
    <source>
        <dbReference type="Proteomes" id="UP001153365"/>
    </source>
</evidence>
<keyword evidence="3" id="KW-1185">Reference proteome</keyword>
<feature type="region of interest" description="Disordered" evidence="1">
    <location>
        <begin position="173"/>
        <end position="192"/>
    </location>
</feature>
<feature type="compositionally biased region" description="Polar residues" evidence="1">
    <location>
        <begin position="173"/>
        <end position="186"/>
    </location>
</feature>
<accession>A0AAV0AR53</accession>
<proteinExistence type="predicted"/>
<evidence type="ECO:0000313" key="2">
    <source>
        <dbReference type="EMBL" id="CAH7670902.1"/>
    </source>
</evidence>
<dbReference type="Proteomes" id="UP001153365">
    <property type="component" value="Unassembled WGS sequence"/>
</dbReference>
<comment type="caution">
    <text evidence="2">The sequence shown here is derived from an EMBL/GenBank/DDBJ whole genome shotgun (WGS) entry which is preliminary data.</text>
</comment>